<protein>
    <recommendedName>
        <fullName evidence="3">Metal-dependent HD superfamily phosphohydrolase</fullName>
    </recommendedName>
</protein>
<dbReference type="Proteomes" id="UP000627292">
    <property type="component" value="Unassembled WGS sequence"/>
</dbReference>
<dbReference type="PANTHER" id="PTHR21174:SF0">
    <property type="entry name" value="HD PHOSPHOHYDROLASE FAMILY PROTEIN-RELATED"/>
    <property type="match status" value="1"/>
</dbReference>
<dbReference type="EMBL" id="BMIB01000006">
    <property type="protein sequence ID" value="GGH81128.1"/>
    <property type="molecule type" value="Genomic_DNA"/>
</dbReference>
<proteinExistence type="predicted"/>
<name>A0A917J345_9BACT</name>
<gene>
    <name evidence="1" type="ORF">GCM10011379_53040</name>
</gene>
<dbReference type="Gene3D" id="1.10.3210.10">
    <property type="entry name" value="Hypothetical protein af1432"/>
    <property type="match status" value="1"/>
</dbReference>
<dbReference type="AlphaFoldDB" id="A0A917J345"/>
<dbReference type="RefSeq" id="WP_188958315.1">
    <property type="nucleotide sequence ID" value="NZ_BMIB01000006.1"/>
</dbReference>
<keyword evidence="2" id="KW-1185">Reference proteome</keyword>
<dbReference type="InterPro" id="IPR009218">
    <property type="entry name" value="HD_phosphohydro"/>
</dbReference>
<evidence type="ECO:0000313" key="1">
    <source>
        <dbReference type="EMBL" id="GGH81128.1"/>
    </source>
</evidence>
<evidence type="ECO:0000313" key="2">
    <source>
        <dbReference type="Proteomes" id="UP000627292"/>
    </source>
</evidence>
<dbReference type="SUPFAM" id="SSF109604">
    <property type="entry name" value="HD-domain/PDEase-like"/>
    <property type="match status" value="1"/>
</dbReference>
<reference evidence="1" key="1">
    <citation type="journal article" date="2014" name="Int. J. Syst. Evol. Microbiol.">
        <title>Complete genome sequence of Corynebacterium casei LMG S-19264T (=DSM 44701T), isolated from a smear-ripened cheese.</title>
        <authorList>
            <consortium name="US DOE Joint Genome Institute (JGI-PGF)"/>
            <person name="Walter F."/>
            <person name="Albersmeier A."/>
            <person name="Kalinowski J."/>
            <person name="Ruckert C."/>
        </authorList>
    </citation>
    <scope>NUCLEOTIDE SEQUENCE</scope>
    <source>
        <strain evidence="1">CGMCC 1.15290</strain>
    </source>
</reference>
<dbReference type="PIRSF" id="PIRSF035170">
    <property type="entry name" value="HD_phosphohydro"/>
    <property type="match status" value="1"/>
</dbReference>
<organism evidence="1 2">
    <name type="scientific">Filimonas zeae</name>
    <dbReference type="NCBI Taxonomy" id="1737353"/>
    <lineage>
        <taxon>Bacteria</taxon>
        <taxon>Pseudomonadati</taxon>
        <taxon>Bacteroidota</taxon>
        <taxon>Chitinophagia</taxon>
        <taxon>Chitinophagales</taxon>
        <taxon>Chitinophagaceae</taxon>
        <taxon>Filimonas</taxon>
    </lineage>
</organism>
<reference evidence="1" key="2">
    <citation type="submission" date="2020-09" db="EMBL/GenBank/DDBJ databases">
        <authorList>
            <person name="Sun Q."/>
            <person name="Zhou Y."/>
        </authorList>
    </citation>
    <scope>NUCLEOTIDE SEQUENCE</scope>
    <source>
        <strain evidence="1">CGMCC 1.15290</strain>
    </source>
</reference>
<evidence type="ECO:0008006" key="3">
    <source>
        <dbReference type="Google" id="ProtNLM"/>
    </source>
</evidence>
<accession>A0A917J345</accession>
<sequence>MLSQAFLQLASEYTTDSALVQKLWAEVEQKHSESGRYYHTLIHLENLVAELSAVQSHITHWPELLFAICYHDSVYKVQKQDNEEKSAQLAQARLTELGVPPQSRVRCVQLILATKGHAASEDSDTCFFTDADLSILGKPWEAYEAYYRQIRQEYKVYPSLLYNPGRKKVLNHFLQMPRIFKTQYFYQQYEQQARKNLQQELNLL</sequence>
<comment type="caution">
    <text evidence="1">The sequence shown here is derived from an EMBL/GenBank/DDBJ whole genome shotgun (WGS) entry which is preliminary data.</text>
</comment>
<dbReference type="PANTHER" id="PTHR21174">
    <property type="match status" value="1"/>
</dbReference>